<dbReference type="InterPro" id="IPR029069">
    <property type="entry name" value="HotDog_dom_sf"/>
</dbReference>
<dbReference type="EMBL" id="KV921324">
    <property type="protein sequence ID" value="ORE18728.1"/>
    <property type="molecule type" value="Genomic_DNA"/>
</dbReference>
<name>A0A1X0S3K4_RHIZD</name>
<dbReference type="NCBIfam" id="TIGR00369">
    <property type="entry name" value="unchar_dom_1"/>
    <property type="match status" value="1"/>
</dbReference>
<feature type="domain" description="Thioesterase" evidence="3">
    <location>
        <begin position="60"/>
        <end position="139"/>
    </location>
</feature>
<keyword evidence="2" id="KW-0378">Hydrolase</keyword>
<evidence type="ECO:0000313" key="5">
    <source>
        <dbReference type="Proteomes" id="UP000242381"/>
    </source>
</evidence>
<dbReference type="InterPro" id="IPR006683">
    <property type="entry name" value="Thioestr_dom"/>
</dbReference>
<dbReference type="Gene3D" id="3.10.129.10">
    <property type="entry name" value="Hotdog Thioesterase"/>
    <property type="match status" value="1"/>
</dbReference>
<organism evidence="4 5">
    <name type="scientific">Rhizopus microsporus</name>
    <dbReference type="NCBI Taxonomy" id="58291"/>
    <lineage>
        <taxon>Eukaryota</taxon>
        <taxon>Fungi</taxon>
        <taxon>Fungi incertae sedis</taxon>
        <taxon>Mucoromycota</taxon>
        <taxon>Mucoromycotina</taxon>
        <taxon>Mucoromycetes</taxon>
        <taxon>Mucorales</taxon>
        <taxon>Mucorineae</taxon>
        <taxon>Rhizopodaceae</taxon>
        <taxon>Rhizopus</taxon>
    </lineage>
</organism>
<dbReference type="PANTHER" id="PTHR21660:SF1">
    <property type="entry name" value="ACYL-COENZYME A THIOESTERASE 13"/>
    <property type="match status" value="1"/>
</dbReference>
<reference evidence="4 5" key="1">
    <citation type="journal article" date="2016" name="Proc. Natl. Acad. Sci. U.S.A.">
        <title>Lipid metabolic changes in an early divergent fungus govern the establishment of a mutualistic symbiosis with endobacteria.</title>
        <authorList>
            <person name="Lastovetsky O.A."/>
            <person name="Gaspar M.L."/>
            <person name="Mondo S.J."/>
            <person name="LaButti K.M."/>
            <person name="Sandor L."/>
            <person name="Grigoriev I.V."/>
            <person name="Henry S.A."/>
            <person name="Pawlowska T.E."/>
        </authorList>
    </citation>
    <scope>NUCLEOTIDE SEQUENCE [LARGE SCALE GENOMIC DNA]</scope>
    <source>
        <strain evidence="4 5">ATCC 11559</strain>
    </source>
</reference>
<evidence type="ECO:0000313" key="4">
    <source>
        <dbReference type="EMBL" id="ORE18728.1"/>
    </source>
</evidence>
<dbReference type="PANTHER" id="PTHR21660">
    <property type="entry name" value="THIOESTERASE SUPERFAMILY MEMBER-RELATED"/>
    <property type="match status" value="1"/>
</dbReference>
<dbReference type="CDD" id="cd03443">
    <property type="entry name" value="PaaI_thioesterase"/>
    <property type="match status" value="1"/>
</dbReference>
<dbReference type="InterPro" id="IPR039298">
    <property type="entry name" value="ACOT13"/>
</dbReference>
<dbReference type="Pfam" id="PF03061">
    <property type="entry name" value="4HBT"/>
    <property type="match status" value="1"/>
</dbReference>
<comment type="similarity">
    <text evidence="1">Belongs to the thioesterase PaaI family.</text>
</comment>
<dbReference type="SUPFAM" id="SSF54637">
    <property type="entry name" value="Thioesterase/thiol ester dehydrase-isomerase"/>
    <property type="match status" value="1"/>
</dbReference>
<dbReference type="Proteomes" id="UP000242381">
    <property type="component" value="Unassembled WGS sequence"/>
</dbReference>
<evidence type="ECO:0000259" key="3">
    <source>
        <dbReference type="Pfam" id="PF03061"/>
    </source>
</evidence>
<dbReference type="GO" id="GO:0016853">
    <property type="term" value="F:isomerase activity"/>
    <property type="evidence" value="ECO:0007669"/>
    <property type="project" value="UniProtKB-KW"/>
</dbReference>
<accession>A0A1X0S3K4</accession>
<sequence length="153" mass="17134">MQIEPKVATAYPELAEAVELFEGKGSQFENVFEDYLKIIDAEPDKITWEFCPNDKHVNRFGNLHGGLIAAVIDVCSSFTIKLSSGIKWSLIGISVDLSVSYLRGVSPGSPIKLVCQLERIGNRLATIYTRVYDNDNNLCYTSTHTKYRTDPKL</sequence>
<protein>
    <submittedName>
        <fullName evidence="4">Thioesterase/thiol ester dehydrase-isomerase</fullName>
    </submittedName>
</protein>
<dbReference type="GO" id="GO:0047617">
    <property type="term" value="F:fatty acyl-CoA hydrolase activity"/>
    <property type="evidence" value="ECO:0007669"/>
    <property type="project" value="InterPro"/>
</dbReference>
<gene>
    <name evidence="4" type="ORF">BCV71DRAFT_111499</name>
</gene>
<dbReference type="AlphaFoldDB" id="A0A1X0S3K4"/>
<evidence type="ECO:0000256" key="1">
    <source>
        <dbReference type="ARBA" id="ARBA00008324"/>
    </source>
</evidence>
<dbReference type="InterPro" id="IPR003736">
    <property type="entry name" value="PAAI_dom"/>
</dbReference>
<keyword evidence="4" id="KW-0413">Isomerase</keyword>
<dbReference type="VEuPathDB" id="FungiDB:BCV72DRAFT_77637"/>
<evidence type="ECO:0000256" key="2">
    <source>
        <dbReference type="ARBA" id="ARBA00022801"/>
    </source>
</evidence>
<proteinExistence type="inferred from homology"/>
<dbReference type="OMA" id="NTGYSCD"/>